<name>A0A8H6RG37_9PEZI</name>
<gene>
    <name evidence="2" type="ORF">HII31_08614</name>
</gene>
<organism evidence="2 3">
    <name type="scientific">Pseudocercospora fuligena</name>
    <dbReference type="NCBI Taxonomy" id="685502"/>
    <lineage>
        <taxon>Eukaryota</taxon>
        <taxon>Fungi</taxon>
        <taxon>Dikarya</taxon>
        <taxon>Ascomycota</taxon>
        <taxon>Pezizomycotina</taxon>
        <taxon>Dothideomycetes</taxon>
        <taxon>Dothideomycetidae</taxon>
        <taxon>Mycosphaerellales</taxon>
        <taxon>Mycosphaerellaceae</taxon>
        <taxon>Pseudocercospora</taxon>
    </lineage>
</organism>
<protein>
    <submittedName>
        <fullName evidence="2">Uncharacterized protein</fullName>
    </submittedName>
</protein>
<evidence type="ECO:0000313" key="3">
    <source>
        <dbReference type="Proteomes" id="UP000660729"/>
    </source>
</evidence>
<evidence type="ECO:0000256" key="1">
    <source>
        <dbReference type="SAM" id="SignalP"/>
    </source>
</evidence>
<feature type="signal peptide" evidence="1">
    <location>
        <begin position="1"/>
        <end position="17"/>
    </location>
</feature>
<keyword evidence="3" id="KW-1185">Reference proteome</keyword>
<reference evidence="2" key="1">
    <citation type="submission" date="2020-04" db="EMBL/GenBank/DDBJ databases">
        <title>Draft genome resource of the tomato pathogen Pseudocercospora fuligena.</title>
        <authorList>
            <person name="Zaccaron A."/>
        </authorList>
    </citation>
    <scope>NUCLEOTIDE SEQUENCE</scope>
    <source>
        <strain evidence="2">PF001</strain>
    </source>
</reference>
<accession>A0A8H6RG37</accession>
<dbReference type="OrthoDB" id="3637243at2759"/>
<dbReference type="SUPFAM" id="SSF53067">
    <property type="entry name" value="Actin-like ATPase domain"/>
    <property type="match status" value="2"/>
</dbReference>
<dbReference type="PANTHER" id="PTHR14187:SF5">
    <property type="entry name" value="HEAT SHOCK 70 KDA PROTEIN 12A"/>
    <property type="match status" value="1"/>
</dbReference>
<comment type="caution">
    <text evidence="2">The sequence shown here is derived from an EMBL/GenBank/DDBJ whole genome shotgun (WGS) entry which is preliminary data.</text>
</comment>
<feature type="chain" id="PRO_5034817688" evidence="1">
    <location>
        <begin position="18"/>
        <end position="663"/>
    </location>
</feature>
<dbReference type="AlphaFoldDB" id="A0A8H6RG37"/>
<dbReference type="CDD" id="cd10170">
    <property type="entry name" value="ASKHA_NBD_HSP70"/>
    <property type="match status" value="1"/>
</dbReference>
<dbReference type="InterPro" id="IPR043129">
    <property type="entry name" value="ATPase_NBD"/>
</dbReference>
<keyword evidence="1" id="KW-0732">Signal</keyword>
<dbReference type="Proteomes" id="UP000660729">
    <property type="component" value="Unassembled WGS sequence"/>
</dbReference>
<evidence type="ECO:0000313" key="2">
    <source>
        <dbReference type="EMBL" id="KAF7190283.1"/>
    </source>
</evidence>
<proteinExistence type="predicted"/>
<dbReference type="PANTHER" id="PTHR14187">
    <property type="entry name" value="ALPHA KINASE/ELONGATION FACTOR 2 KINASE"/>
    <property type="match status" value="1"/>
</dbReference>
<dbReference type="Gene3D" id="3.90.640.10">
    <property type="entry name" value="Actin, Chain A, domain 4"/>
    <property type="match status" value="1"/>
</dbReference>
<dbReference type="EMBL" id="JABCIY010000175">
    <property type="protein sequence ID" value="KAF7190283.1"/>
    <property type="molecule type" value="Genomic_DNA"/>
</dbReference>
<dbReference type="Gene3D" id="3.30.420.40">
    <property type="match status" value="2"/>
</dbReference>
<sequence>MSSSLVVYCALCTLLLAYPLPIPSIKMAFHIECVLDLGTSKWVAAYAIHKDSERIPPETPLMIADRAHEVPVIATWVGDDFKEGFELEALANKDRKLSNKIINHHKLAFYEGPETEEHRRNVQAILDDIPGNKTLDDLTTEHIRAIMKHIRKALLQSREKADYGEALFKRMIREMRVRITVPQVWSPKARRRIQTAAKNAGLKFVVLAYEQQCALSFLVNKWSQKRERQDKPLKKGDSILVADLGCGTGDFAAYELDADLDTKSKLVTIEHSTGDICGSFQVDILLYNMLKKQEGAEWRVDTAEYLGVTERDFDRRALQAVERVKKDFAGNDEFGTGVIRGLNGKYKSFQLDAKQIHDALNQVIAKITKRLDRHIDTRKPRVIEVTGGFAKSSYLMTKLRNKYESAGIDVVRPNITDVSDCHPVAVGGLLRYDSIRAPVLPTQYGYALLERQPFDPEIHHDSYEDREWADDEIIPKSWVRTDPFHPDVEVVDDRLRVIIEKGQTLLPGQVVRKKVPQVYTIPMVKPRISAELVYLTRKFKDTVAARKLEEKDDANNDDECEFRSGVHHWASVDLPIEVKDIKNKGFQVVKHDDEKFWEVRALVWIKNGPQDMEIAFDVLKPKQDDEWDSDKEDSDDEFDGEVAFTVRETIWDAKHSEFMHEEA</sequence>